<keyword evidence="3" id="KW-0964">Secreted</keyword>
<dbReference type="InterPro" id="IPR006170">
    <property type="entry name" value="PBP/GOBP"/>
</dbReference>
<dbReference type="PANTHER" id="PTHR11857">
    <property type="entry name" value="ODORANT BINDING PROTEIN-RELATED"/>
    <property type="match status" value="1"/>
</dbReference>
<dbReference type="InterPro" id="IPR036728">
    <property type="entry name" value="PBP_GOBP_sf"/>
</dbReference>
<evidence type="ECO:0000256" key="4">
    <source>
        <dbReference type="ARBA" id="ARBA00022729"/>
    </source>
</evidence>
<dbReference type="SMART" id="SM00708">
    <property type="entry name" value="PhBP"/>
    <property type="match status" value="1"/>
</dbReference>
<keyword evidence="6" id="KW-1185">Reference proteome</keyword>
<comment type="subcellular location">
    <subcellularLocation>
        <location evidence="1">Secreted</location>
    </subcellularLocation>
</comment>
<dbReference type="GO" id="GO:0007608">
    <property type="term" value="P:sensory perception of smell"/>
    <property type="evidence" value="ECO:0007669"/>
    <property type="project" value="TreeGrafter"/>
</dbReference>
<dbReference type="PRINTS" id="PR00485">
    <property type="entry name" value="MEALWORMBTLB"/>
</dbReference>
<comment type="similarity">
    <text evidence="2">Belongs to the PBP/GOBP family.</text>
</comment>
<evidence type="ECO:0000256" key="1">
    <source>
        <dbReference type="ARBA" id="ARBA00004613"/>
    </source>
</evidence>
<dbReference type="Pfam" id="PF01395">
    <property type="entry name" value="PBP_GOBP"/>
    <property type="match status" value="1"/>
</dbReference>
<protein>
    <recommendedName>
        <fullName evidence="7">Odorant-binding protein 2</fullName>
    </recommendedName>
</protein>
<proteinExistence type="inferred from homology"/>
<organism evidence="5 6">
    <name type="scientific">Anopheles atroparvus</name>
    <name type="common">European mosquito</name>
    <dbReference type="NCBI Taxonomy" id="41427"/>
    <lineage>
        <taxon>Eukaryota</taxon>
        <taxon>Metazoa</taxon>
        <taxon>Ecdysozoa</taxon>
        <taxon>Arthropoda</taxon>
        <taxon>Hexapoda</taxon>
        <taxon>Insecta</taxon>
        <taxon>Pterygota</taxon>
        <taxon>Neoptera</taxon>
        <taxon>Endopterygota</taxon>
        <taxon>Diptera</taxon>
        <taxon>Nematocera</taxon>
        <taxon>Culicoidea</taxon>
        <taxon>Culicidae</taxon>
        <taxon>Anophelinae</taxon>
        <taxon>Anopheles</taxon>
    </lineage>
</organism>
<dbReference type="AlphaFoldDB" id="A0AAG5CSF0"/>
<evidence type="ECO:0000313" key="6">
    <source>
        <dbReference type="Proteomes" id="UP000075880"/>
    </source>
</evidence>
<reference evidence="5" key="1">
    <citation type="submission" date="2024-04" db="UniProtKB">
        <authorList>
            <consortium name="EnsemblMetazoa"/>
        </authorList>
    </citation>
    <scope>IDENTIFICATION</scope>
    <source>
        <strain evidence="5">EBRO</strain>
    </source>
</reference>
<dbReference type="GO" id="GO:0005615">
    <property type="term" value="C:extracellular space"/>
    <property type="evidence" value="ECO:0007669"/>
    <property type="project" value="TreeGrafter"/>
</dbReference>
<dbReference type="SUPFAM" id="SSF47565">
    <property type="entry name" value="Insect pheromone/odorant-binding proteins"/>
    <property type="match status" value="1"/>
</dbReference>
<name>A0AAG5CSF0_ANOAO</name>
<accession>A0AAG5CSF0</accession>
<evidence type="ECO:0008006" key="7">
    <source>
        <dbReference type="Google" id="ProtNLM"/>
    </source>
</evidence>
<dbReference type="PANTHER" id="PTHR11857:SF45">
    <property type="entry name" value="GENERAL ODORANT-BINDING PROTEIN 83A-RELATED"/>
    <property type="match status" value="1"/>
</dbReference>
<dbReference type="Proteomes" id="UP000075880">
    <property type="component" value="Unassembled WGS sequence"/>
</dbReference>
<dbReference type="CDD" id="cd23992">
    <property type="entry name" value="PBP_GOBP"/>
    <property type="match status" value="1"/>
</dbReference>
<keyword evidence="4" id="KW-0732">Signal</keyword>
<dbReference type="GO" id="GO:0005549">
    <property type="term" value="F:odorant binding"/>
    <property type="evidence" value="ECO:0007669"/>
    <property type="project" value="InterPro"/>
</dbReference>
<evidence type="ECO:0000256" key="3">
    <source>
        <dbReference type="ARBA" id="ARBA00022525"/>
    </source>
</evidence>
<dbReference type="FunFam" id="1.10.238.20:FF:000001">
    <property type="entry name" value="General odorant-binding protein lush"/>
    <property type="match status" value="1"/>
</dbReference>
<dbReference type="Gene3D" id="1.10.238.20">
    <property type="entry name" value="Pheromone/general odorant binding protein domain"/>
    <property type="match status" value="1"/>
</dbReference>
<evidence type="ECO:0000313" key="5">
    <source>
        <dbReference type="EnsemblMetazoa" id="ENSAATROPP001766"/>
    </source>
</evidence>
<dbReference type="EnsemblMetazoa" id="ENSAATROPT001842">
    <property type="protein sequence ID" value="ENSAATROPP001766"/>
    <property type="gene ID" value="ENSAATROPG001447"/>
</dbReference>
<sequence length="162" mass="18501">MPSSVRQSLGKVSRLTVLLLAGLWCGEIDVLLVNAQKPIPRRDQNYPPPAIIATLAPLRDECVAETGVLRTAIKRFSDEDIFEDDRNLMCYMSCMFRKSNVTDANGELHLGRLMELVPVEFEDVLLRMGIRCTKPKGKDLCERAFWFHKCWKTADPVHYYLA</sequence>
<evidence type="ECO:0000256" key="2">
    <source>
        <dbReference type="ARBA" id="ARBA00008098"/>
    </source>
</evidence>